<comment type="caution">
    <text evidence="3">The sequence shown here is derived from an EMBL/GenBank/DDBJ whole genome shotgun (WGS) entry which is preliminary data.</text>
</comment>
<evidence type="ECO:0000259" key="2">
    <source>
        <dbReference type="Pfam" id="PF05360"/>
    </source>
</evidence>
<organism evidence="3 4">
    <name type="scientific">Nocardioides fonticola</name>
    <dbReference type="NCBI Taxonomy" id="450363"/>
    <lineage>
        <taxon>Bacteria</taxon>
        <taxon>Bacillati</taxon>
        <taxon>Actinomycetota</taxon>
        <taxon>Actinomycetes</taxon>
        <taxon>Propionibacteriales</taxon>
        <taxon>Nocardioidaceae</taxon>
        <taxon>Nocardioides</taxon>
    </lineage>
</organism>
<keyword evidence="4" id="KW-1185">Reference proteome</keyword>
<dbReference type="InterPro" id="IPR008024">
    <property type="entry name" value="YiaAB"/>
</dbReference>
<protein>
    <submittedName>
        <fullName evidence="3">YiaA/YiaB family inner membrane protein</fullName>
    </submittedName>
</protein>
<dbReference type="RefSeq" id="WP_344734864.1">
    <property type="nucleotide sequence ID" value="NZ_BAAAZH010000028.1"/>
</dbReference>
<evidence type="ECO:0000313" key="3">
    <source>
        <dbReference type="EMBL" id="GAA4126435.1"/>
    </source>
</evidence>
<reference evidence="4" key="1">
    <citation type="journal article" date="2019" name="Int. J. Syst. Evol. Microbiol.">
        <title>The Global Catalogue of Microorganisms (GCM) 10K type strain sequencing project: providing services to taxonomists for standard genome sequencing and annotation.</title>
        <authorList>
            <consortium name="The Broad Institute Genomics Platform"/>
            <consortium name="The Broad Institute Genome Sequencing Center for Infectious Disease"/>
            <person name="Wu L."/>
            <person name="Ma J."/>
        </authorList>
    </citation>
    <scope>NUCLEOTIDE SEQUENCE [LARGE SCALE GENOMIC DNA]</scope>
    <source>
        <strain evidence="4">JCM 16703</strain>
    </source>
</reference>
<dbReference type="Pfam" id="PF05360">
    <property type="entry name" value="YiaAB"/>
    <property type="match status" value="1"/>
</dbReference>
<accession>A0ABP7XUX8</accession>
<proteinExistence type="predicted"/>
<feature type="transmembrane region" description="Helical" evidence="1">
    <location>
        <begin position="12"/>
        <end position="37"/>
    </location>
</feature>
<feature type="domain" description="YiaAB two helix" evidence="2">
    <location>
        <begin position="13"/>
        <end position="65"/>
    </location>
</feature>
<keyword evidence="1" id="KW-1133">Transmembrane helix</keyword>
<name>A0ABP7XUX8_9ACTN</name>
<sequence>MTAPAPSKNTPAFALQAGLSFGVSLLGLVWAICYVPVDPWIRAFLAMTGLFLVSSSFTLAKVIRDMQDDKYIASRLDQARVDKLLTEHDLLASPTATRAL</sequence>
<keyword evidence="1" id="KW-0812">Transmembrane</keyword>
<dbReference type="Proteomes" id="UP001501495">
    <property type="component" value="Unassembled WGS sequence"/>
</dbReference>
<feature type="transmembrane region" description="Helical" evidence="1">
    <location>
        <begin position="43"/>
        <end position="63"/>
    </location>
</feature>
<evidence type="ECO:0000313" key="4">
    <source>
        <dbReference type="Proteomes" id="UP001501495"/>
    </source>
</evidence>
<gene>
    <name evidence="3" type="ORF">GCM10022215_36040</name>
</gene>
<evidence type="ECO:0000256" key="1">
    <source>
        <dbReference type="SAM" id="Phobius"/>
    </source>
</evidence>
<dbReference type="EMBL" id="BAAAZH010000028">
    <property type="protein sequence ID" value="GAA4126435.1"/>
    <property type="molecule type" value="Genomic_DNA"/>
</dbReference>
<keyword evidence="1" id="KW-0472">Membrane</keyword>